<feature type="domain" description="HMA" evidence="1">
    <location>
        <begin position="1"/>
        <end position="64"/>
    </location>
</feature>
<dbReference type="InterPro" id="IPR006121">
    <property type="entry name" value="HMA_dom"/>
</dbReference>
<dbReference type="AlphaFoldDB" id="A0A1G9WN79"/>
<evidence type="ECO:0000313" key="2">
    <source>
        <dbReference type="EMBL" id="SDM86022.1"/>
    </source>
</evidence>
<proteinExistence type="predicted"/>
<sequence length="71" mass="8018">MKKKFKCEIDCANCAAKVEEAIKKVEGVKDASVNFLTQKFMLEAEDDCFEEVLEKAIKAGKKAEDEFEVIL</sequence>
<dbReference type="EMBL" id="FNHZ01000003">
    <property type="protein sequence ID" value="SDM86022.1"/>
    <property type="molecule type" value="Genomic_DNA"/>
</dbReference>
<dbReference type="CDD" id="cd00371">
    <property type="entry name" value="HMA"/>
    <property type="match status" value="1"/>
</dbReference>
<dbReference type="OrthoDB" id="7068874at2"/>
<dbReference type="RefSeq" id="WP_027431595.1">
    <property type="nucleotide sequence ID" value="NZ_FNHZ01000003.1"/>
</dbReference>
<accession>A0A1G9WN79</accession>
<organism evidence="2 3">
    <name type="scientific">Lachnospira pectinoschiza</name>
    <dbReference type="NCBI Taxonomy" id="28052"/>
    <lineage>
        <taxon>Bacteria</taxon>
        <taxon>Bacillati</taxon>
        <taxon>Bacillota</taxon>
        <taxon>Clostridia</taxon>
        <taxon>Lachnospirales</taxon>
        <taxon>Lachnospiraceae</taxon>
        <taxon>Lachnospira</taxon>
    </lineage>
</organism>
<dbReference type="Pfam" id="PF00403">
    <property type="entry name" value="HMA"/>
    <property type="match status" value="1"/>
</dbReference>
<dbReference type="Gene3D" id="3.30.70.100">
    <property type="match status" value="1"/>
</dbReference>
<reference evidence="3" key="1">
    <citation type="submission" date="2016-10" db="EMBL/GenBank/DDBJ databases">
        <authorList>
            <person name="Varghese N."/>
            <person name="Submissions S."/>
        </authorList>
    </citation>
    <scope>NUCLEOTIDE SEQUENCE [LARGE SCALE GENOMIC DNA]</scope>
    <source>
        <strain evidence="3">M83</strain>
    </source>
</reference>
<dbReference type="SUPFAM" id="SSF55008">
    <property type="entry name" value="HMA, heavy metal-associated domain"/>
    <property type="match status" value="1"/>
</dbReference>
<dbReference type="InterPro" id="IPR036163">
    <property type="entry name" value="HMA_dom_sf"/>
</dbReference>
<protein>
    <submittedName>
        <fullName evidence="2">Heavy-metal-associated domain-containing protein</fullName>
    </submittedName>
</protein>
<dbReference type="Proteomes" id="UP000187651">
    <property type="component" value="Unassembled WGS sequence"/>
</dbReference>
<gene>
    <name evidence="2" type="ORF">SAMN05216544_1279</name>
</gene>
<keyword evidence="3" id="KW-1185">Reference proteome</keyword>
<dbReference type="PROSITE" id="PS50846">
    <property type="entry name" value="HMA_2"/>
    <property type="match status" value="1"/>
</dbReference>
<evidence type="ECO:0000313" key="3">
    <source>
        <dbReference type="Proteomes" id="UP000187651"/>
    </source>
</evidence>
<evidence type="ECO:0000259" key="1">
    <source>
        <dbReference type="PROSITE" id="PS50846"/>
    </source>
</evidence>
<name>A0A1G9WN79_9FIRM</name>
<dbReference type="GO" id="GO:0046872">
    <property type="term" value="F:metal ion binding"/>
    <property type="evidence" value="ECO:0007669"/>
    <property type="project" value="InterPro"/>
</dbReference>